<evidence type="ECO:0000313" key="4">
    <source>
        <dbReference type="Proteomes" id="UP001519311"/>
    </source>
</evidence>
<protein>
    <submittedName>
        <fullName evidence="3">Uncharacterized protein YcbX</fullName>
    </submittedName>
</protein>
<dbReference type="Proteomes" id="UP001519311">
    <property type="component" value="Unassembled WGS sequence"/>
</dbReference>
<evidence type="ECO:0000259" key="2">
    <source>
        <dbReference type="PROSITE" id="PS51340"/>
    </source>
</evidence>
<evidence type="ECO:0000256" key="1">
    <source>
        <dbReference type="SAM" id="MobiDB-lite"/>
    </source>
</evidence>
<dbReference type="EMBL" id="JAGINS010000001">
    <property type="protein sequence ID" value="MBP2363003.1"/>
    <property type="molecule type" value="Genomic_DNA"/>
</dbReference>
<feature type="region of interest" description="Disordered" evidence="1">
    <location>
        <begin position="275"/>
        <end position="295"/>
    </location>
</feature>
<sequence length="295" mass="31421">MVTPVLRAIHIHPVKSLTACTTDEAAVEPWGLDGDRRWMLIDSEGRVVTQRQLPRLATLSATPSPGGGVVLAAPGSEPLTVDVPDPAATVLAELFGSEVEVVEAAGAAHAWFGARLGAEVRLVHLDEPSHRRSIDPAYSRPGETVSFADGFPLLLTARASLDALNSLIAQGEYADEGPLPMSRFRPNAVVDGTTPWAEDGWRRIAIGEVAFRVAKPCGRCIVTTTDQRTAERGREPLRTLARHRRSGKSLHFGQNLIPEGTGVIRVGDPVRVLARQARPSDRPGQPAGGGGALAE</sequence>
<organism evidence="3 4">
    <name type="scientific">Streptomyces clavifer</name>
    <dbReference type="NCBI Taxonomy" id="68188"/>
    <lineage>
        <taxon>Bacteria</taxon>
        <taxon>Bacillati</taxon>
        <taxon>Actinomycetota</taxon>
        <taxon>Actinomycetes</taxon>
        <taxon>Kitasatosporales</taxon>
        <taxon>Streptomycetaceae</taxon>
        <taxon>Streptomyces</taxon>
    </lineage>
</organism>
<dbReference type="Pfam" id="PF03476">
    <property type="entry name" value="MOSC_N"/>
    <property type="match status" value="1"/>
</dbReference>
<dbReference type="PROSITE" id="PS51340">
    <property type="entry name" value="MOSC"/>
    <property type="match status" value="1"/>
</dbReference>
<dbReference type="GeneID" id="97340897"/>
<dbReference type="InterPro" id="IPR005303">
    <property type="entry name" value="MOCOS_middle"/>
</dbReference>
<name>A0ABS4VGE7_9ACTN</name>
<dbReference type="PANTHER" id="PTHR14237:SF19">
    <property type="entry name" value="MITOCHONDRIAL AMIDOXIME REDUCING COMPONENT 1"/>
    <property type="match status" value="1"/>
</dbReference>
<proteinExistence type="predicted"/>
<evidence type="ECO:0000313" key="3">
    <source>
        <dbReference type="EMBL" id="MBP2363003.1"/>
    </source>
</evidence>
<dbReference type="SUPFAM" id="SSF50800">
    <property type="entry name" value="PK beta-barrel domain-like"/>
    <property type="match status" value="1"/>
</dbReference>
<dbReference type="InterPro" id="IPR005302">
    <property type="entry name" value="MoCF_Sase_C"/>
</dbReference>
<comment type="caution">
    <text evidence="3">The sequence shown here is derived from an EMBL/GenBank/DDBJ whole genome shotgun (WGS) entry which is preliminary data.</text>
</comment>
<reference evidence="3 4" key="1">
    <citation type="submission" date="2021-03" db="EMBL/GenBank/DDBJ databases">
        <title>Sequencing the genomes of 1000 actinobacteria strains.</title>
        <authorList>
            <person name="Klenk H.-P."/>
        </authorList>
    </citation>
    <scope>NUCLEOTIDE SEQUENCE [LARGE SCALE GENOMIC DNA]</scope>
    <source>
        <strain evidence="3 4">DSM 40843</strain>
    </source>
</reference>
<dbReference type="Pfam" id="PF03473">
    <property type="entry name" value="MOSC"/>
    <property type="match status" value="1"/>
</dbReference>
<feature type="compositionally biased region" description="Gly residues" evidence="1">
    <location>
        <begin position="286"/>
        <end position="295"/>
    </location>
</feature>
<dbReference type="PANTHER" id="PTHR14237">
    <property type="entry name" value="MOLYBDOPTERIN COFACTOR SULFURASE MOSC"/>
    <property type="match status" value="1"/>
</dbReference>
<dbReference type="RefSeq" id="WP_056794996.1">
    <property type="nucleotide sequence ID" value="NZ_BMWJ01000005.1"/>
</dbReference>
<feature type="domain" description="MOSC" evidence="2">
    <location>
        <begin position="126"/>
        <end position="273"/>
    </location>
</feature>
<accession>A0ABS4VGE7</accession>
<gene>
    <name evidence="3" type="ORF">JOF59_005403</name>
</gene>
<keyword evidence="4" id="KW-1185">Reference proteome</keyword>
<dbReference type="InterPro" id="IPR011037">
    <property type="entry name" value="Pyrv_Knase-like_insert_dom_sf"/>
</dbReference>
<dbReference type="SUPFAM" id="SSF141673">
    <property type="entry name" value="MOSC N-terminal domain-like"/>
    <property type="match status" value="1"/>
</dbReference>